<dbReference type="Gene3D" id="1.20.1330.10">
    <property type="entry name" value="f41 fragment of flagellin, N-terminal domain"/>
    <property type="match status" value="1"/>
</dbReference>
<dbReference type="AlphaFoldDB" id="A0A8G2FAP4"/>
<name>A0A8G2FAP4_9BACT</name>
<comment type="caution">
    <text evidence="6">The sequence shown here is derived from an EMBL/GenBank/DDBJ whole genome shotgun (WGS) entry which is preliminary data.</text>
</comment>
<keyword evidence="3" id="KW-0964">Secreted</keyword>
<dbReference type="Proteomes" id="UP000184001">
    <property type="component" value="Unassembled WGS sequence"/>
</dbReference>
<evidence type="ECO:0000313" key="7">
    <source>
        <dbReference type="Proteomes" id="UP000184001"/>
    </source>
</evidence>
<feature type="domain" description="Flagellin N-terminal" evidence="4">
    <location>
        <begin position="5"/>
        <end position="141"/>
    </location>
</feature>
<evidence type="ECO:0000259" key="4">
    <source>
        <dbReference type="Pfam" id="PF00669"/>
    </source>
</evidence>
<evidence type="ECO:0000256" key="1">
    <source>
        <dbReference type="ARBA" id="ARBA00005709"/>
    </source>
</evidence>
<evidence type="ECO:0000259" key="5">
    <source>
        <dbReference type="Pfam" id="PF00700"/>
    </source>
</evidence>
<organism evidence="6 7">
    <name type="scientific">Halodesulfovibrio aestuarii</name>
    <dbReference type="NCBI Taxonomy" id="126333"/>
    <lineage>
        <taxon>Bacteria</taxon>
        <taxon>Pseudomonadati</taxon>
        <taxon>Thermodesulfobacteriota</taxon>
        <taxon>Desulfovibrionia</taxon>
        <taxon>Desulfovibrionales</taxon>
        <taxon>Desulfovibrionaceae</taxon>
        <taxon>Halodesulfovibrio</taxon>
    </lineage>
</organism>
<dbReference type="Gene3D" id="6.10.10.10">
    <property type="entry name" value="Flagellar export chaperone, C-terminal domain"/>
    <property type="match status" value="1"/>
</dbReference>
<dbReference type="GO" id="GO:0005198">
    <property type="term" value="F:structural molecule activity"/>
    <property type="evidence" value="ECO:0007669"/>
    <property type="project" value="UniProtKB-UniRule"/>
</dbReference>
<dbReference type="InterPro" id="IPR042187">
    <property type="entry name" value="Flagellin_C_sub2"/>
</dbReference>
<protein>
    <recommendedName>
        <fullName evidence="3">Flagellin</fullName>
    </recommendedName>
</protein>
<comment type="similarity">
    <text evidence="1 3">Belongs to the bacterial flagellin family.</text>
</comment>
<keyword evidence="6" id="KW-0969">Cilium</keyword>
<dbReference type="GO" id="GO:0009288">
    <property type="term" value="C:bacterial-type flagellum"/>
    <property type="evidence" value="ECO:0007669"/>
    <property type="project" value="UniProtKB-SubCell"/>
</dbReference>
<dbReference type="PANTHER" id="PTHR42792:SF2">
    <property type="entry name" value="FLAGELLIN"/>
    <property type="match status" value="1"/>
</dbReference>
<dbReference type="Pfam" id="PF00669">
    <property type="entry name" value="Flagellin_N"/>
    <property type="match status" value="1"/>
</dbReference>
<dbReference type="Pfam" id="PF00700">
    <property type="entry name" value="Flagellin_C"/>
    <property type="match status" value="1"/>
</dbReference>
<keyword evidence="6" id="KW-0966">Cell projection</keyword>
<dbReference type="InterPro" id="IPR046358">
    <property type="entry name" value="Flagellin_C"/>
</dbReference>
<comment type="subcellular location">
    <subcellularLocation>
        <location evidence="3">Secreted</location>
    </subcellularLocation>
    <subcellularLocation>
        <location evidence="3">Bacterial flagellum</location>
    </subcellularLocation>
</comment>
<dbReference type="EMBL" id="FQZR01000003">
    <property type="protein sequence ID" value="SHJ05749.1"/>
    <property type="molecule type" value="Genomic_DNA"/>
</dbReference>
<keyword evidence="2 3" id="KW-0975">Bacterial flagellum</keyword>
<proteinExistence type="inferred from homology"/>
<dbReference type="GO" id="GO:0005576">
    <property type="term" value="C:extracellular region"/>
    <property type="evidence" value="ECO:0007669"/>
    <property type="project" value="UniProtKB-SubCell"/>
</dbReference>
<sequence length="580" mass="60682">MSLIINNNSMANTAARNLNSAYSDLTKSTERLSSGMRINSAADDAAGLAVREMMRAEVTTLNQGVRNANDAISMIQTADGALSVIDEKLIRMNELAEQAATGTYTDEQRAIIDQEYQTMADEITRISDSTDFNGQSLLNGALQEGAEYEDANGNTQTGQSMNIHFGSGNDADEDKYSIELENVSASALGVGNDSLDYKINDDGLATTQDGKAIYENESGEIYIDGSDPTMDASKIAAEGYTQVQLKEKVVADPASEQTAKDDLVARGETTIGTAQTAAAGGTTTAITFDGASLNTSIDADGKLTYDVGGTANTTIEADTSNLLVDGKAMYATIDADGTVSVKQSSSATVPTAGYAVQVSSTGDLTVNVGGDDKKLLTSTASDGSAQYYVEDESTDIPSDATAMNIAQDAVEQGFEVAEDGGAKLGSVVVQDNGTNYALTGTGTALTGTVADTSFDMRVDMVSDDKVTSFEQELGKTDEYAGSSIATQEGAEAALAAIEKAIEMKDKNRANLGAYENRLEATISNLEIQGENLSAAESRISDVDVATEMTEYTLRQTISSAATSMLAQANSLPQNALKLIG</sequence>
<dbReference type="PANTHER" id="PTHR42792">
    <property type="entry name" value="FLAGELLIN"/>
    <property type="match status" value="1"/>
</dbReference>
<evidence type="ECO:0000313" key="6">
    <source>
        <dbReference type="EMBL" id="SHJ05749.1"/>
    </source>
</evidence>
<gene>
    <name evidence="6" type="ORF">SAMN05660830_01508</name>
</gene>
<reference evidence="6 7" key="1">
    <citation type="submission" date="2016-11" db="EMBL/GenBank/DDBJ databases">
        <authorList>
            <person name="Varghese N."/>
            <person name="Submissions S."/>
        </authorList>
    </citation>
    <scope>NUCLEOTIDE SEQUENCE [LARGE SCALE GENOMIC DNA]</scope>
    <source>
        <strain evidence="6 7">DSM 17919</strain>
    </source>
</reference>
<dbReference type="InterPro" id="IPR001029">
    <property type="entry name" value="Flagellin_N"/>
</dbReference>
<accession>A0A8G2FAP4</accession>
<dbReference type="Gene3D" id="2.30.220.10">
    <property type="entry name" value="f41 fragment of flagellin, C-terminal domain"/>
    <property type="match status" value="1"/>
</dbReference>
<keyword evidence="6" id="KW-0282">Flagellum</keyword>
<evidence type="ECO:0000256" key="3">
    <source>
        <dbReference type="RuleBase" id="RU362073"/>
    </source>
</evidence>
<dbReference type="PRINTS" id="PR00207">
    <property type="entry name" value="FLAGELLIN"/>
</dbReference>
<dbReference type="Gene3D" id="2.170.280.10">
    <property type="entry name" value="f41 fragment of flagellin, middle domain"/>
    <property type="match status" value="1"/>
</dbReference>
<dbReference type="InterPro" id="IPR001492">
    <property type="entry name" value="Flagellin"/>
</dbReference>
<evidence type="ECO:0000256" key="2">
    <source>
        <dbReference type="ARBA" id="ARBA00023143"/>
    </source>
</evidence>
<dbReference type="SUPFAM" id="SSF64518">
    <property type="entry name" value="Phase 1 flagellin"/>
    <property type="match status" value="1"/>
</dbReference>
<comment type="function">
    <text evidence="3">Flagellin is the subunit protein which polymerizes to form the filaments of bacterial flagella.</text>
</comment>
<feature type="domain" description="Flagellin C-terminal" evidence="5">
    <location>
        <begin position="494"/>
        <end position="579"/>
    </location>
</feature>